<evidence type="ECO:0000313" key="1">
    <source>
        <dbReference type="EMBL" id="SDO67014.1"/>
    </source>
</evidence>
<reference evidence="1 2" key="1">
    <citation type="submission" date="2016-10" db="EMBL/GenBank/DDBJ databases">
        <authorList>
            <person name="de Groot N.N."/>
        </authorList>
    </citation>
    <scope>NUCLEOTIDE SEQUENCE [LARGE SCALE GENOMIC DNA]</scope>
    <source>
        <strain evidence="2">L7-484,KACC 16230,DSM 25025</strain>
    </source>
</reference>
<dbReference type="AlphaFoldDB" id="A0A1H0LFU2"/>
<dbReference type="STRING" id="1166073.SAMN05192530_11018"/>
<dbReference type="Proteomes" id="UP000198793">
    <property type="component" value="Unassembled WGS sequence"/>
</dbReference>
<keyword evidence="2" id="KW-1185">Reference proteome</keyword>
<proteinExistence type="predicted"/>
<gene>
    <name evidence="1" type="ORF">SAMN05192530_11018</name>
</gene>
<dbReference type="RefSeq" id="WP_090676104.1">
    <property type="nucleotide sequence ID" value="NZ_FNIT01000010.1"/>
</dbReference>
<organism evidence="1 2">
    <name type="scientific">Aureimonas jatrophae</name>
    <dbReference type="NCBI Taxonomy" id="1166073"/>
    <lineage>
        <taxon>Bacteria</taxon>
        <taxon>Pseudomonadati</taxon>
        <taxon>Pseudomonadota</taxon>
        <taxon>Alphaproteobacteria</taxon>
        <taxon>Hyphomicrobiales</taxon>
        <taxon>Aurantimonadaceae</taxon>
        <taxon>Aureimonas</taxon>
    </lineage>
</organism>
<accession>A0A1H0LFU2</accession>
<sequence>MSATFEQVAGAALILVFLADVFMTVLYARAGTGLLAPYWNRAVWAVFRIPNHQPVIRPLL</sequence>
<name>A0A1H0LFU2_9HYPH</name>
<protein>
    <submittedName>
        <fullName evidence="1">Uncharacterized protein</fullName>
    </submittedName>
</protein>
<evidence type="ECO:0000313" key="2">
    <source>
        <dbReference type="Proteomes" id="UP000198793"/>
    </source>
</evidence>
<dbReference type="EMBL" id="FNIT01000010">
    <property type="protein sequence ID" value="SDO67014.1"/>
    <property type="molecule type" value="Genomic_DNA"/>
</dbReference>
<dbReference type="OrthoDB" id="9785126at2"/>